<dbReference type="CDD" id="cd00156">
    <property type="entry name" value="REC"/>
    <property type="match status" value="1"/>
</dbReference>
<dbReference type="Pfam" id="PF02518">
    <property type="entry name" value="HATPase_c"/>
    <property type="match status" value="1"/>
</dbReference>
<dbReference type="InterPro" id="IPR001789">
    <property type="entry name" value="Sig_transdc_resp-reg_receiver"/>
</dbReference>
<dbReference type="PROSITE" id="PS50113">
    <property type="entry name" value="PAC"/>
    <property type="match status" value="1"/>
</dbReference>
<dbReference type="Pfam" id="PF13188">
    <property type="entry name" value="PAS_8"/>
    <property type="match status" value="1"/>
</dbReference>
<dbReference type="SMART" id="SM00387">
    <property type="entry name" value="HATPase_c"/>
    <property type="match status" value="1"/>
</dbReference>
<evidence type="ECO:0000259" key="10">
    <source>
        <dbReference type="PROSITE" id="PS50109"/>
    </source>
</evidence>
<dbReference type="InterPro" id="IPR003594">
    <property type="entry name" value="HATPase_dom"/>
</dbReference>
<dbReference type="PRINTS" id="PR00344">
    <property type="entry name" value="BCTRLSENSOR"/>
</dbReference>
<dbReference type="Proteomes" id="UP000236173">
    <property type="component" value="Unassembled WGS sequence"/>
</dbReference>
<dbReference type="InterPro" id="IPR004358">
    <property type="entry name" value="Sig_transdc_His_kin-like_C"/>
</dbReference>
<dbReference type="GO" id="GO:0006355">
    <property type="term" value="P:regulation of DNA-templated transcription"/>
    <property type="evidence" value="ECO:0007669"/>
    <property type="project" value="InterPro"/>
</dbReference>
<dbReference type="EC" id="2.7.13.3" evidence="2"/>
<accession>A0A2H5XGE3</accession>
<dbReference type="PROSITE" id="PS50110">
    <property type="entry name" value="RESPONSE_REGULATORY"/>
    <property type="match status" value="2"/>
</dbReference>
<evidence type="ECO:0000256" key="7">
    <source>
        <dbReference type="ARBA" id="ARBA00022840"/>
    </source>
</evidence>
<evidence type="ECO:0000259" key="12">
    <source>
        <dbReference type="PROSITE" id="PS50113"/>
    </source>
</evidence>
<dbReference type="PROSITE" id="PS50109">
    <property type="entry name" value="HIS_KIN"/>
    <property type="match status" value="1"/>
</dbReference>
<keyword evidence="3 9" id="KW-0597">Phosphoprotein</keyword>
<dbReference type="Gene3D" id="1.10.287.130">
    <property type="match status" value="1"/>
</dbReference>
<reference evidence="14" key="1">
    <citation type="submission" date="2017-09" db="EMBL/GenBank/DDBJ databases">
        <title>Metaegenomics of thermophilic ammonia-oxidizing enrichment culture.</title>
        <authorList>
            <person name="Kato S."/>
            <person name="Suzuki K."/>
        </authorList>
    </citation>
    <scope>NUCLEOTIDE SEQUENCE [LARGE SCALE GENOMIC DNA]</scope>
</reference>
<dbReference type="InterPro" id="IPR035965">
    <property type="entry name" value="PAS-like_dom_sf"/>
</dbReference>
<gene>
    <name evidence="13" type="primary">cckA_6</name>
    <name evidence="13" type="ORF">HRbin17_02783</name>
</gene>
<dbReference type="SMART" id="SM00388">
    <property type="entry name" value="HisKA"/>
    <property type="match status" value="1"/>
</dbReference>
<feature type="domain" description="Response regulatory" evidence="11">
    <location>
        <begin position="6"/>
        <end position="122"/>
    </location>
</feature>
<dbReference type="Gene3D" id="3.40.50.2300">
    <property type="match status" value="2"/>
</dbReference>
<dbReference type="InterPro" id="IPR005467">
    <property type="entry name" value="His_kinase_dom"/>
</dbReference>
<dbReference type="AlphaFoldDB" id="A0A2H5XGE3"/>
<evidence type="ECO:0000256" key="3">
    <source>
        <dbReference type="ARBA" id="ARBA00022553"/>
    </source>
</evidence>
<dbReference type="InterPro" id="IPR003661">
    <property type="entry name" value="HisK_dim/P_dom"/>
</dbReference>
<evidence type="ECO:0000259" key="11">
    <source>
        <dbReference type="PROSITE" id="PS50110"/>
    </source>
</evidence>
<dbReference type="InterPro" id="IPR036890">
    <property type="entry name" value="HATPase_C_sf"/>
</dbReference>
<feature type="modified residue" description="4-aspartylphosphate" evidence="9">
    <location>
        <position position="57"/>
    </location>
</feature>
<dbReference type="NCBIfam" id="TIGR00229">
    <property type="entry name" value="sensory_box"/>
    <property type="match status" value="1"/>
</dbReference>
<sequence length="745" mass="82800">MVAPLRVLLVDDNPDDRLLVTRQLSRDFSGVVVQHVHDAVTFQQALEKGEFDVVITDYQVRWSDGIYVLRAVKDRFPDCPVIMFTGTGSEEIAVEAMKAGLDDYVLKSVKHLPRLSASVLAALQRKAERRRTQELEARYRQMFTHIPIGVYRATIDGEWLEVNPAALQLFGARSLDDIRGLTVLNAYARLEDREQFLQRLLKENRIVNWRVLLRRLDGTTFWAQVHATLERDAQGNPQFIDGAVMDITPLVAAEAERERLTATLQTLIDHLPEGVALISGDGQVLMANPTAREYFRTLGHRHDRQPLVTLAGHRLTDLLRPFGGTPVELTAEQRVFEWLAQPVPGGNWVVVLREVTAERAMQQRVATQERLAAIGQLAAGIAHDFNNLLAAIIGSCEILLMRADLPHEVTDMLGEIMRQGERAAQLIRKILDFSRQSVTERRPVDLASFLGECVQLLRRLLPENIRLVTDIVPGHYVVDADVVQLQQVITNLAVNARDAMPEGGELRIQLRRLRVSAEYPPPLPDLYAGDWVALSVSDTGTGIPPDILPRIFEPFFTTKEPGKGSGLGLAQVYGIVSQHGGAIDVRSAVNEGTTFTIYLPCTAAPEKSPSEEETAAPLLGRGELVLLVEDDDGVRTVLTRMLERLNYRVVTAANGREALPIYKQRVHDIALVLSDFVMPEMSGDKLLNELRSCNPNVKVVFITGYPLGEIHSVLNAPNIAGWIQKPPRLSVLARVLHGALHPTAP</sequence>
<dbReference type="CDD" id="cd00082">
    <property type="entry name" value="HisKA"/>
    <property type="match status" value="1"/>
</dbReference>
<dbReference type="GO" id="GO:0005524">
    <property type="term" value="F:ATP binding"/>
    <property type="evidence" value="ECO:0007669"/>
    <property type="project" value="UniProtKB-KW"/>
</dbReference>
<evidence type="ECO:0000256" key="4">
    <source>
        <dbReference type="ARBA" id="ARBA00022679"/>
    </source>
</evidence>
<keyword evidence="7" id="KW-0067">ATP-binding</keyword>
<dbReference type="PANTHER" id="PTHR43065:SF46">
    <property type="entry name" value="C4-DICARBOXYLATE TRANSPORT SENSOR PROTEIN DCTB"/>
    <property type="match status" value="1"/>
</dbReference>
<name>A0A2H5XGE3_9BACT</name>
<feature type="domain" description="Histidine kinase" evidence="10">
    <location>
        <begin position="380"/>
        <end position="603"/>
    </location>
</feature>
<dbReference type="InterPro" id="IPR000700">
    <property type="entry name" value="PAS-assoc_C"/>
</dbReference>
<dbReference type="Pfam" id="PF00512">
    <property type="entry name" value="HisKA"/>
    <property type="match status" value="1"/>
</dbReference>
<dbReference type="InterPro" id="IPR036097">
    <property type="entry name" value="HisK_dim/P_sf"/>
</dbReference>
<feature type="domain" description="Response regulatory" evidence="11">
    <location>
        <begin position="624"/>
        <end position="740"/>
    </location>
</feature>
<dbReference type="SMART" id="SM00448">
    <property type="entry name" value="REC"/>
    <property type="match status" value="2"/>
</dbReference>
<comment type="catalytic activity">
    <reaction evidence="1">
        <text>ATP + protein L-histidine = ADP + protein N-phospho-L-histidine.</text>
        <dbReference type="EC" id="2.7.13.3"/>
    </reaction>
</comment>
<dbReference type="InterPro" id="IPR000014">
    <property type="entry name" value="PAS"/>
</dbReference>
<evidence type="ECO:0000313" key="13">
    <source>
        <dbReference type="EMBL" id="GBD00245.1"/>
    </source>
</evidence>
<protein>
    <recommendedName>
        <fullName evidence="2">histidine kinase</fullName>
        <ecNumber evidence="2">2.7.13.3</ecNumber>
    </recommendedName>
</protein>
<dbReference type="Pfam" id="PF00072">
    <property type="entry name" value="Response_reg"/>
    <property type="match status" value="2"/>
</dbReference>
<keyword evidence="6 13" id="KW-0418">Kinase</keyword>
<organism evidence="13 14">
    <name type="scientific">Candidatus Fervidibacter japonicus</name>
    <dbReference type="NCBI Taxonomy" id="2035412"/>
    <lineage>
        <taxon>Bacteria</taxon>
        <taxon>Candidatus Fervidibacterota</taxon>
        <taxon>Candidatus Fervidibacter</taxon>
    </lineage>
</organism>
<evidence type="ECO:0000256" key="9">
    <source>
        <dbReference type="PROSITE-ProRule" id="PRU00169"/>
    </source>
</evidence>
<keyword evidence="4" id="KW-0808">Transferase</keyword>
<keyword evidence="5" id="KW-0547">Nucleotide-binding</keyword>
<dbReference type="Gene3D" id="3.30.565.10">
    <property type="entry name" value="Histidine kinase-like ATPase, C-terminal domain"/>
    <property type="match status" value="1"/>
</dbReference>
<dbReference type="SMART" id="SM00086">
    <property type="entry name" value="PAC"/>
    <property type="match status" value="1"/>
</dbReference>
<dbReference type="Gene3D" id="3.30.450.20">
    <property type="entry name" value="PAS domain"/>
    <property type="match status" value="2"/>
</dbReference>
<proteinExistence type="predicted"/>
<dbReference type="SUPFAM" id="SSF55785">
    <property type="entry name" value="PYP-like sensor domain (PAS domain)"/>
    <property type="match status" value="2"/>
</dbReference>
<dbReference type="Pfam" id="PF00989">
    <property type="entry name" value="PAS"/>
    <property type="match status" value="1"/>
</dbReference>
<dbReference type="CDD" id="cd00130">
    <property type="entry name" value="PAS"/>
    <property type="match status" value="1"/>
</dbReference>
<dbReference type="EMBL" id="BEHT01000064">
    <property type="protein sequence ID" value="GBD00245.1"/>
    <property type="molecule type" value="Genomic_DNA"/>
</dbReference>
<dbReference type="PANTHER" id="PTHR43065">
    <property type="entry name" value="SENSOR HISTIDINE KINASE"/>
    <property type="match status" value="1"/>
</dbReference>
<evidence type="ECO:0000256" key="5">
    <source>
        <dbReference type="ARBA" id="ARBA00022741"/>
    </source>
</evidence>
<dbReference type="SMART" id="SM00091">
    <property type="entry name" value="PAS"/>
    <property type="match status" value="2"/>
</dbReference>
<dbReference type="InterPro" id="IPR013767">
    <property type="entry name" value="PAS_fold"/>
</dbReference>
<feature type="modified residue" description="4-aspartylphosphate" evidence="9">
    <location>
        <position position="675"/>
    </location>
</feature>
<evidence type="ECO:0000256" key="1">
    <source>
        <dbReference type="ARBA" id="ARBA00000085"/>
    </source>
</evidence>
<dbReference type="InterPro" id="IPR011006">
    <property type="entry name" value="CheY-like_superfamily"/>
</dbReference>
<evidence type="ECO:0000256" key="6">
    <source>
        <dbReference type="ARBA" id="ARBA00022777"/>
    </source>
</evidence>
<dbReference type="InterPro" id="IPR001610">
    <property type="entry name" value="PAC"/>
</dbReference>
<dbReference type="SUPFAM" id="SSF47384">
    <property type="entry name" value="Homodimeric domain of signal transducing histidine kinase"/>
    <property type="match status" value="1"/>
</dbReference>
<dbReference type="SUPFAM" id="SSF55874">
    <property type="entry name" value="ATPase domain of HSP90 chaperone/DNA topoisomerase II/histidine kinase"/>
    <property type="match status" value="1"/>
</dbReference>
<feature type="domain" description="PAC" evidence="12">
    <location>
        <begin position="207"/>
        <end position="259"/>
    </location>
</feature>
<evidence type="ECO:0000256" key="8">
    <source>
        <dbReference type="ARBA" id="ARBA00023012"/>
    </source>
</evidence>
<dbReference type="GO" id="GO:0000155">
    <property type="term" value="F:phosphorelay sensor kinase activity"/>
    <property type="evidence" value="ECO:0007669"/>
    <property type="project" value="InterPro"/>
</dbReference>
<keyword evidence="8" id="KW-0902">Two-component regulatory system</keyword>
<dbReference type="SUPFAM" id="SSF52172">
    <property type="entry name" value="CheY-like"/>
    <property type="match status" value="2"/>
</dbReference>
<evidence type="ECO:0000256" key="2">
    <source>
        <dbReference type="ARBA" id="ARBA00012438"/>
    </source>
</evidence>
<evidence type="ECO:0000313" key="14">
    <source>
        <dbReference type="Proteomes" id="UP000236173"/>
    </source>
</evidence>
<comment type="caution">
    <text evidence="13">The sequence shown here is derived from an EMBL/GenBank/DDBJ whole genome shotgun (WGS) entry which is preliminary data.</text>
</comment>